<dbReference type="EMBL" id="LWDL01000031">
    <property type="protein sequence ID" value="OQW49695.1"/>
    <property type="molecule type" value="Genomic_DNA"/>
</dbReference>
<feature type="region of interest" description="Disordered" evidence="1">
    <location>
        <begin position="430"/>
        <end position="457"/>
    </location>
</feature>
<sequence length="529" mass="56498">MANKLQDGMIYIGGGGVDQYLTLKLANRHGLVTGATGTGKTVTLQVLAEGFSDAGVPVFAADIKGDLSGVAAMGEAKDFITKRCQDIGFDDFAPDKYPVVFWDLFGEMGHPIRATVSEMGPLLLSRLMSLNDVQEGVLNIIFKYADEHGLLLLDMKDLQAVLQLLGADKELQAELKAAYGNVSPQTVGTIQRQLLVLQQQGGDKFFGEPALDLKDLMRVTRDGRGTINILAADKLMSSPRLYATFLLWLMAELFEQLPEVGDPEKPKLVFFFDEAHLLFDEAPDALLQKVEQVVRLIRSKGVGIYFVSQNPIDVPDKVSAQLGNRAQHALRAFTPREQKAVKAAAETFRPNPKLNTAKVIMELGKGEALVSVLEGNGTPTMVERTLMRPPSARIGPVTDAERRAVMAASPFAGKYEDVIDRESAFERLSGKAAASAGPQGHNAPTQAMPAPQEASAAGGGIMDQIGGVLGGIFGQSAPPPVGPRGGRASQRQSVGEAVVKSVARSVASSVGRQVGSAIIRGVLGSMLKR</sequence>
<evidence type="ECO:0000256" key="1">
    <source>
        <dbReference type="SAM" id="MobiDB-lite"/>
    </source>
</evidence>
<reference evidence="3 4" key="1">
    <citation type="journal article" date="2017" name="Water Res.">
        <title>Comammox in drinking water systems.</title>
        <authorList>
            <person name="Wang Y."/>
            <person name="Ma L."/>
            <person name="Mao Y."/>
            <person name="Jiang X."/>
            <person name="Xia Y."/>
            <person name="Yu K."/>
            <person name="Li B."/>
            <person name="Zhang T."/>
        </authorList>
    </citation>
    <scope>NUCLEOTIDE SEQUENCE [LARGE SCALE GENOMIC DNA]</scope>
    <source>
        <strain evidence="3">SG_bin8</strain>
    </source>
</reference>
<dbReference type="Gene3D" id="3.40.50.300">
    <property type="entry name" value="P-loop containing nucleotide triphosphate hydrolases"/>
    <property type="match status" value="2"/>
</dbReference>
<dbReference type="STRING" id="1827387.A4S15_03010"/>
<evidence type="ECO:0000313" key="3">
    <source>
        <dbReference type="EMBL" id="OQW49695.1"/>
    </source>
</evidence>
<dbReference type="SUPFAM" id="SSF52540">
    <property type="entry name" value="P-loop containing nucleoside triphosphate hydrolases"/>
    <property type="match status" value="1"/>
</dbReference>
<dbReference type="Proteomes" id="UP000192872">
    <property type="component" value="Unassembled WGS sequence"/>
</dbReference>
<organism evidence="3 4">
    <name type="scientific">Candidatus Raskinella chloraquaticus</name>
    <dbReference type="NCBI Taxonomy" id="1951219"/>
    <lineage>
        <taxon>Bacteria</taxon>
        <taxon>Pseudomonadati</taxon>
        <taxon>Pseudomonadota</taxon>
        <taxon>Alphaproteobacteria</taxon>
        <taxon>Hyphomicrobiales</taxon>
        <taxon>Phreatobacteraceae</taxon>
        <taxon>Candidatus Raskinella</taxon>
    </lineage>
</organism>
<accession>A0A1W9HQF3</accession>
<comment type="caution">
    <text evidence="3">The sequence shown here is derived from an EMBL/GenBank/DDBJ whole genome shotgun (WGS) entry which is preliminary data.</text>
</comment>
<dbReference type="InterPro" id="IPR027417">
    <property type="entry name" value="P-loop_NTPase"/>
</dbReference>
<name>A0A1W9HQF3_9HYPH</name>
<protein>
    <submittedName>
        <fullName evidence="3">ATPase</fullName>
    </submittedName>
</protein>
<gene>
    <name evidence="3" type="ORF">A4S15_03010</name>
</gene>
<dbReference type="PANTHER" id="PTHR30121:SF6">
    <property type="entry name" value="SLR6007 PROTEIN"/>
    <property type="match status" value="1"/>
</dbReference>
<proteinExistence type="predicted"/>
<dbReference type="RefSeq" id="WP_376799915.1">
    <property type="nucleotide sequence ID" value="NZ_DBNB01000008.1"/>
</dbReference>
<evidence type="ECO:0000259" key="2">
    <source>
        <dbReference type="Pfam" id="PF05872"/>
    </source>
</evidence>
<dbReference type="InterPro" id="IPR051162">
    <property type="entry name" value="T4SS_component"/>
</dbReference>
<feature type="domain" description="Helicase HerA-like C-terminal" evidence="2">
    <location>
        <begin position="18"/>
        <end position="526"/>
    </location>
</feature>
<evidence type="ECO:0000313" key="4">
    <source>
        <dbReference type="Proteomes" id="UP000192872"/>
    </source>
</evidence>
<dbReference type="InterPro" id="IPR033186">
    <property type="entry name" value="HerA_C"/>
</dbReference>
<dbReference type="PANTHER" id="PTHR30121">
    <property type="entry name" value="UNCHARACTERIZED PROTEIN YJGR-RELATED"/>
    <property type="match status" value="1"/>
</dbReference>
<dbReference type="AlphaFoldDB" id="A0A1W9HQF3"/>
<dbReference type="Pfam" id="PF05872">
    <property type="entry name" value="HerA_C"/>
    <property type="match status" value="1"/>
</dbReference>